<evidence type="ECO:0000313" key="3">
    <source>
        <dbReference type="Proteomes" id="UP000199706"/>
    </source>
</evidence>
<name>A0A1G8LHZ6_9BURK</name>
<protein>
    <recommendedName>
        <fullName evidence="4">DUF3138 family protein</fullName>
    </recommendedName>
</protein>
<evidence type="ECO:0000256" key="1">
    <source>
        <dbReference type="SAM" id="SignalP"/>
    </source>
</evidence>
<dbReference type="EMBL" id="FNCJ01000026">
    <property type="protein sequence ID" value="SDI55359.1"/>
    <property type="molecule type" value="Genomic_DNA"/>
</dbReference>
<sequence>MKTNLIAALALAPALLLPAYASADPTTDAEIGELKKALSALQQRLDALEHAKATQPSLPVASTVPDPVQLSREDVDAIHQQLSSQQLKVDTLEDAATTGPLAGLSVTGYLDPVYMYNRVQHAGGFHFVNQDPGVYDYYNSSIGDVYLDIKKTFGVGPLAPSAEVVIEPNRGAGANLLNEKGGFGGNIFTQADVSMPLSTHTTVLVGLLPSLAGYEAQPSNTMLALTHNLLYDFSEPASYLGVEWRSFSSDYKYLWQVMIGNEQLHTSSAIADGSGGSTKSDNVPNLSARLDYTYSTALDLGVSTTLGRQSVYSPCSSGSYGYQCDGTQPFGAYLYGETDLTYIWGKSQYNAQLDVGTQGHGAWNGGNARWYGISLQAHRTWTAPLVGKMGATLRVDYLDDTANGGGGPGIVYGLSGTNPSVNGTSGFGIDPSCLAQSSDNGRECKGARRADFTADLLFYPASQTIVKFEYRHDWASNHVFETSSGSYSKTNDIFATTLIYSF</sequence>
<dbReference type="OrthoDB" id="8595088at2"/>
<keyword evidence="1" id="KW-0732">Signal</keyword>
<evidence type="ECO:0000313" key="2">
    <source>
        <dbReference type="EMBL" id="SDI55359.1"/>
    </source>
</evidence>
<dbReference type="InterPro" id="IPR021485">
    <property type="entry name" value="DUF3138"/>
</dbReference>
<dbReference type="Pfam" id="PF11336">
    <property type="entry name" value="DUF3138"/>
    <property type="match status" value="1"/>
</dbReference>
<accession>A0A1G8LHZ6</accession>
<dbReference type="RefSeq" id="WP_090694193.1">
    <property type="nucleotide sequence ID" value="NZ_CADERL010000015.1"/>
</dbReference>
<reference evidence="2 3" key="1">
    <citation type="submission" date="2016-10" db="EMBL/GenBank/DDBJ databases">
        <authorList>
            <person name="de Groot N.N."/>
        </authorList>
    </citation>
    <scope>NUCLEOTIDE SEQUENCE [LARGE SCALE GENOMIC DNA]</scope>
    <source>
        <strain evidence="2 3">LMG 2247</strain>
    </source>
</reference>
<organism evidence="2 3">
    <name type="scientific">Paraburkholderia phenazinium</name>
    <dbReference type="NCBI Taxonomy" id="60549"/>
    <lineage>
        <taxon>Bacteria</taxon>
        <taxon>Pseudomonadati</taxon>
        <taxon>Pseudomonadota</taxon>
        <taxon>Betaproteobacteria</taxon>
        <taxon>Burkholderiales</taxon>
        <taxon>Burkholderiaceae</taxon>
        <taxon>Paraburkholderia</taxon>
    </lineage>
</organism>
<dbReference type="AlphaFoldDB" id="A0A1G8LHZ6"/>
<feature type="signal peptide" evidence="1">
    <location>
        <begin position="1"/>
        <end position="23"/>
    </location>
</feature>
<dbReference type="Proteomes" id="UP000199706">
    <property type="component" value="Unassembled WGS sequence"/>
</dbReference>
<gene>
    <name evidence="2" type="ORF">SAMN05216466_1263</name>
</gene>
<proteinExistence type="predicted"/>
<evidence type="ECO:0008006" key="4">
    <source>
        <dbReference type="Google" id="ProtNLM"/>
    </source>
</evidence>
<feature type="chain" id="PRO_5011649586" description="DUF3138 family protein" evidence="1">
    <location>
        <begin position="24"/>
        <end position="502"/>
    </location>
</feature>